<dbReference type="Pfam" id="PF01988">
    <property type="entry name" value="VIT1"/>
    <property type="match status" value="1"/>
</dbReference>
<keyword evidence="2 6" id="KW-0812">Transmembrane</keyword>
<gene>
    <name evidence="7" type="ORF">GCM10023198_08180</name>
</gene>
<proteinExistence type="predicted"/>
<organism evidence="7 8">
    <name type="scientific">Promicromonospora umidemergens</name>
    <dbReference type="NCBI Taxonomy" id="629679"/>
    <lineage>
        <taxon>Bacteria</taxon>
        <taxon>Bacillati</taxon>
        <taxon>Actinomycetota</taxon>
        <taxon>Actinomycetes</taxon>
        <taxon>Micrococcales</taxon>
        <taxon>Promicromonosporaceae</taxon>
        <taxon>Promicromonospora</taxon>
    </lineage>
</organism>
<evidence type="ECO:0000256" key="4">
    <source>
        <dbReference type="ARBA" id="ARBA00023136"/>
    </source>
</evidence>
<name>A0ABP8WL48_9MICO</name>
<comment type="subcellular location">
    <subcellularLocation>
        <location evidence="1">Endomembrane system</location>
        <topology evidence="1">Multi-pass membrane protein</topology>
    </subcellularLocation>
</comment>
<evidence type="ECO:0000256" key="5">
    <source>
        <dbReference type="SAM" id="MobiDB-lite"/>
    </source>
</evidence>
<protein>
    <submittedName>
        <fullName evidence="7">VIT1/CCC1 transporter family protein</fullName>
    </submittedName>
</protein>
<keyword evidence="3 6" id="KW-1133">Transmembrane helix</keyword>
<sequence length="405" mass="42289">MPQRSSDPPSDPARRSSQRIPTPAERAQELHPARRRTRADIRRWRRLLADERAEAAVYRDLAGRRTGEERDILLALARAEKRHESHWLALLGPDVGAPVRGDLRTRALGFLARRFGGVFVLALAQRAEARSSYAHDADATVAMAADEQIHEEVVRALATRGRNRLSGTFRAAVFGANDGLVSNLALVLGIGASGVATSTVLLSGLAGLLAGALSMGAGEFVSVRSQRELLEASSPSPATGAALPHLDVDTNELALVYRARGMSVEDATAHADAVLAGLAVSPVEHQGPLLWVQEAPVQDRPADGAAEADELETHGTAWGAAISSFCFFASGAVVPVLPYLFGLDGLVAVVVATALVGLALLVTGAVVGLLSGTSPLTRALRQIAIGLGAAGVTYVLGLVFGATVG</sequence>
<feature type="region of interest" description="Disordered" evidence="5">
    <location>
        <begin position="1"/>
        <end position="35"/>
    </location>
</feature>
<dbReference type="InterPro" id="IPR039376">
    <property type="entry name" value="Ferritin_CCC1_N"/>
</dbReference>
<evidence type="ECO:0000313" key="8">
    <source>
        <dbReference type="Proteomes" id="UP001500843"/>
    </source>
</evidence>
<comment type="caution">
    <text evidence="7">The sequence shown here is derived from an EMBL/GenBank/DDBJ whole genome shotgun (WGS) entry which is preliminary data.</text>
</comment>
<dbReference type="EMBL" id="BAABHM010000005">
    <property type="protein sequence ID" value="GAA4691667.1"/>
    <property type="molecule type" value="Genomic_DNA"/>
</dbReference>
<dbReference type="CDD" id="cd01044">
    <property type="entry name" value="Ferritin_CCC1_N"/>
    <property type="match status" value="1"/>
</dbReference>
<dbReference type="PANTHER" id="PTHR31851">
    <property type="entry name" value="FE(2+)/MN(2+) TRANSPORTER PCL1"/>
    <property type="match status" value="1"/>
</dbReference>
<feature type="transmembrane region" description="Helical" evidence="6">
    <location>
        <begin position="200"/>
        <end position="221"/>
    </location>
</feature>
<evidence type="ECO:0000313" key="7">
    <source>
        <dbReference type="EMBL" id="GAA4691667.1"/>
    </source>
</evidence>
<dbReference type="Proteomes" id="UP001500843">
    <property type="component" value="Unassembled WGS sequence"/>
</dbReference>
<dbReference type="InterPro" id="IPR008217">
    <property type="entry name" value="Ccc1_fam"/>
</dbReference>
<evidence type="ECO:0000256" key="1">
    <source>
        <dbReference type="ARBA" id="ARBA00004127"/>
    </source>
</evidence>
<evidence type="ECO:0000256" key="3">
    <source>
        <dbReference type="ARBA" id="ARBA00022989"/>
    </source>
</evidence>
<accession>A0ABP8WL48</accession>
<keyword evidence="8" id="KW-1185">Reference proteome</keyword>
<feature type="transmembrane region" description="Helical" evidence="6">
    <location>
        <begin position="347"/>
        <end position="371"/>
    </location>
</feature>
<keyword evidence="4 6" id="KW-0472">Membrane</keyword>
<feature type="compositionally biased region" description="Basic and acidic residues" evidence="5">
    <location>
        <begin position="26"/>
        <end position="35"/>
    </location>
</feature>
<reference evidence="8" key="1">
    <citation type="journal article" date="2019" name="Int. J. Syst. Evol. Microbiol.">
        <title>The Global Catalogue of Microorganisms (GCM) 10K type strain sequencing project: providing services to taxonomists for standard genome sequencing and annotation.</title>
        <authorList>
            <consortium name="The Broad Institute Genomics Platform"/>
            <consortium name="The Broad Institute Genome Sequencing Center for Infectious Disease"/>
            <person name="Wu L."/>
            <person name="Ma J."/>
        </authorList>
    </citation>
    <scope>NUCLEOTIDE SEQUENCE [LARGE SCALE GENOMIC DNA]</scope>
    <source>
        <strain evidence="8">JCM 17975</strain>
    </source>
</reference>
<evidence type="ECO:0000256" key="2">
    <source>
        <dbReference type="ARBA" id="ARBA00022692"/>
    </source>
</evidence>
<evidence type="ECO:0000256" key="6">
    <source>
        <dbReference type="SAM" id="Phobius"/>
    </source>
</evidence>
<feature type="transmembrane region" description="Helical" evidence="6">
    <location>
        <begin position="317"/>
        <end position="341"/>
    </location>
</feature>
<feature type="transmembrane region" description="Helical" evidence="6">
    <location>
        <begin position="383"/>
        <end position="404"/>
    </location>
</feature>